<proteinExistence type="predicted"/>
<dbReference type="PANTHER" id="PTHR40470:SF1">
    <property type="entry name" value="PHYTANOYL-COA DIOXYGENASE FAMILY PROTEIN (AFU_ORTHOLOGUE AFUA_2G15850)"/>
    <property type="match status" value="1"/>
</dbReference>
<name>A0AAW0FWI6_9APHY</name>
<organism evidence="2 3">
    <name type="scientific">Cerrena zonata</name>
    <dbReference type="NCBI Taxonomy" id="2478898"/>
    <lineage>
        <taxon>Eukaryota</taxon>
        <taxon>Fungi</taxon>
        <taxon>Dikarya</taxon>
        <taxon>Basidiomycota</taxon>
        <taxon>Agaricomycotina</taxon>
        <taxon>Agaricomycetes</taxon>
        <taxon>Polyporales</taxon>
        <taxon>Cerrenaceae</taxon>
        <taxon>Cerrena</taxon>
    </lineage>
</organism>
<gene>
    <name evidence="2" type="ORF">QCA50_015068</name>
</gene>
<feature type="region of interest" description="Disordered" evidence="1">
    <location>
        <begin position="58"/>
        <end position="80"/>
    </location>
</feature>
<evidence type="ECO:0008006" key="4">
    <source>
        <dbReference type="Google" id="ProtNLM"/>
    </source>
</evidence>
<keyword evidence="3" id="KW-1185">Reference proteome</keyword>
<dbReference type="AlphaFoldDB" id="A0AAW0FWI6"/>
<dbReference type="EMBL" id="JASBNA010000039">
    <property type="protein sequence ID" value="KAK7681721.1"/>
    <property type="molecule type" value="Genomic_DNA"/>
</dbReference>
<dbReference type="InterPro" id="IPR008775">
    <property type="entry name" value="Phytyl_CoA_dOase-like"/>
</dbReference>
<reference evidence="2 3" key="1">
    <citation type="submission" date="2022-09" db="EMBL/GenBank/DDBJ databases">
        <authorList>
            <person name="Palmer J.M."/>
        </authorList>
    </citation>
    <scope>NUCLEOTIDE SEQUENCE [LARGE SCALE GENOMIC DNA]</scope>
    <source>
        <strain evidence="2 3">DSM 7382</strain>
    </source>
</reference>
<dbReference type="Pfam" id="PF05721">
    <property type="entry name" value="PhyH"/>
    <property type="match status" value="1"/>
</dbReference>
<sequence length="178" mass="20470">MLINPETQKFALRWHRDDVKETATDEEERDALGKWHYGIQWNTAIYRDTCLYVVPGSHNHPRSAEQRVRSSTMDPPKDPMDMPGAIQVTLQRGESIFYNSNILHCATYDPSEKRATLHGTMGSIRGGSSRARNILQHGLNWMTEDRFRDNLDERGKKMLDRLIHMKQNAGEVGYSLAN</sequence>
<dbReference type="Gene3D" id="2.60.120.620">
    <property type="entry name" value="q2cbj1_9rhob like domain"/>
    <property type="match status" value="1"/>
</dbReference>
<accession>A0AAW0FWI6</accession>
<comment type="caution">
    <text evidence="2">The sequence shown here is derived from an EMBL/GenBank/DDBJ whole genome shotgun (WGS) entry which is preliminary data.</text>
</comment>
<evidence type="ECO:0000313" key="2">
    <source>
        <dbReference type="EMBL" id="KAK7681721.1"/>
    </source>
</evidence>
<evidence type="ECO:0000256" key="1">
    <source>
        <dbReference type="SAM" id="MobiDB-lite"/>
    </source>
</evidence>
<dbReference type="SUPFAM" id="SSF51197">
    <property type="entry name" value="Clavaminate synthase-like"/>
    <property type="match status" value="1"/>
</dbReference>
<evidence type="ECO:0000313" key="3">
    <source>
        <dbReference type="Proteomes" id="UP001385951"/>
    </source>
</evidence>
<dbReference type="PANTHER" id="PTHR40470">
    <property type="entry name" value="PHYTANOYL-COA DIOXYGENASE FAMILY PROTEIN (AFU_ORTHOLOGUE AFUA_2G15850)"/>
    <property type="match status" value="1"/>
</dbReference>
<dbReference type="Proteomes" id="UP001385951">
    <property type="component" value="Unassembled WGS sequence"/>
</dbReference>
<protein>
    <recommendedName>
        <fullName evidence="4">Phytanoyl-CoA dioxygenase</fullName>
    </recommendedName>
</protein>